<evidence type="ECO:0000259" key="6">
    <source>
        <dbReference type="PROSITE" id="PS50103"/>
    </source>
</evidence>
<dbReference type="InterPro" id="IPR045234">
    <property type="entry name" value="Unkempt-like"/>
</dbReference>
<evidence type="ECO:0000313" key="7">
    <source>
        <dbReference type="EMBL" id="KAG6585728.1"/>
    </source>
</evidence>
<evidence type="ECO:0000256" key="3">
    <source>
        <dbReference type="ARBA" id="ARBA00022833"/>
    </source>
</evidence>
<feature type="non-terminal residue" evidence="7">
    <location>
        <position position="1"/>
    </location>
</feature>
<keyword evidence="3 5" id="KW-0862">Zinc</keyword>
<evidence type="ECO:0000256" key="2">
    <source>
        <dbReference type="ARBA" id="ARBA00022771"/>
    </source>
</evidence>
<dbReference type="GO" id="GO:0008270">
    <property type="term" value="F:zinc ion binding"/>
    <property type="evidence" value="ECO:0007669"/>
    <property type="project" value="UniProtKB-KW"/>
</dbReference>
<dbReference type="PANTHER" id="PTHR14493:SF147">
    <property type="entry name" value="ZINC FINGER CCCH DOMAIN-CONTAINING PROTEIN 23"/>
    <property type="match status" value="1"/>
</dbReference>
<comment type="caution">
    <text evidence="7">The sequence shown here is derived from an EMBL/GenBank/DDBJ whole genome shotgun (WGS) entry which is preliminary data.</text>
</comment>
<keyword evidence="8" id="KW-1185">Reference proteome</keyword>
<dbReference type="SMART" id="SM00356">
    <property type="entry name" value="ZnF_C3H1"/>
    <property type="match status" value="2"/>
</dbReference>
<evidence type="ECO:0000256" key="5">
    <source>
        <dbReference type="PROSITE-ProRule" id="PRU00723"/>
    </source>
</evidence>
<dbReference type="EMBL" id="JAGKQH010000012">
    <property type="protein sequence ID" value="KAG6585728.1"/>
    <property type="molecule type" value="Genomic_DNA"/>
</dbReference>
<accession>A0AAV6MQ21</accession>
<keyword evidence="1 5" id="KW-0479">Metal-binding</keyword>
<keyword evidence="4" id="KW-0238">DNA-binding</keyword>
<dbReference type="Proteomes" id="UP000685013">
    <property type="component" value="Chromosome 12"/>
</dbReference>
<protein>
    <submittedName>
        <fullName evidence="7">Zinc finger CCCH domain-containing protein 20</fullName>
    </submittedName>
</protein>
<dbReference type="AlphaFoldDB" id="A0AAV6MQ21"/>
<proteinExistence type="predicted"/>
<organism evidence="7 8">
    <name type="scientific">Cucurbita argyrosperma subsp. sororia</name>
    <dbReference type="NCBI Taxonomy" id="37648"/>
    <lineage>
        <taxon>Eukaryota</taxon>
        <taxon>Viridiplantae</taxon>
        <taxon>Streptophyta</taxon>
        <taxon>Embryophyta</taxon>
        <taxon>Tracheophyta</taxon>
        <taxon>Spermatophyta</taxon>
        <taxon>Magnoliopsida</taxon>
        <taxon>eudicotyledons</taxon>
        <taxon>Gunneridae</taxon>
        <taxon>Pentapetalae</taxon>
        <taxon>rosids</taxon>
        <taxon>fabids</taxon>
        <taxon>Cucurbitales</taxon>
        <taxon>Cucurbitaceae</taxon>
        <taxon>Cucurbiteae</taxon>
        <taxon>Cucurbita</taxon>
    </lineage>
</organism>
<reference evidence="7 8" key="1">
    <citation type="journal article" date="2021" name="Hortic Res">
        <title>The domestication of Cucurbita argyrosperma as revealed by the genome of its wild relative.</title>
        <authorList>
            <person name="Barrera-Redondo J."/>
            <person name="Sanchez-de la Vega G."/>
            <person name="Aguirre-Liguori J.A."/>
            <person name="Castellanos-Morales G."/>
            <person name="Gutierrez-Guerrero Y.T."/>
            <person name="Aguirre-Dugua X."/>
            <person name="Aguirre-Planter E."/>
            <person name="Tenaillon M.I."/>
            <person name="Lira-Saade R."/>
            <person name="Eguiarte L.E."/>
        </authorList>
    </citation>
    <scope>NUCLEOTIDE SEQUENCE [LARGE SCALE GENOMIC DNA]</scope>
    <source>
        <strain evidence="7">JBR-2021</strain>
    </source>
</reference>
<name>A0AAV6MQ21_9ROSI</name>
<keyword evidence="2 5" id="KW-0863">Zinc-finger</keyword>
<evidence type="ECO:0000256" key="4">
    <source>
        <dbReference type="ARBA" id="ARBA00023125"/>
    </source>
</evidence>
<sequence length="313" mass="35011">MITESMLLNPSAHFSSWDSLDDPTAAATAAAISSYLTAGHVSPLDSPTRAVMEFDSSFWEEQDLPAAVDAFTCDDFRMYEFKVRSCARGRSHDWTKCPYAHVGEKARRRDPRKFSYSGTECPALRHGCCKKGDACEFAHGTFEIWLHPDRYRTQPCRDGIACRRRVCFFAHTLEQLRIPAKQSLMSPRAAKEIAAAVTSPTSILISPDSPPMSPISPVTTGGESFSRLVPLMHNLQLDKSKKNPAVSGFDSSPRRNSGGFDLWDRTFEEEPAMERVESGRNLRAQMYAKLMRENSVDRIRPRIRPLISAGSQS</sequence>
<dbReference type="PROSITE" id="PS50103">
    <property type="entry name" value="ZF_C3H1"/>
    <property type="match status" value="1"/>
</dbReference>
<feature type="domain" description="C3H1-type" evidence="6">
    <location>
        <begin position="115"/>
        <end position="142"/>
    </location>
</feature>
<dbReference type="InterPro" id="IPR057444">
    <property type="entry name" value="Znf-CCCH_AtC3H23-like"/>
</dbReference>
<gene>
    <name evidence="7" type="ORF">SDJN03_18461</name>
</gene>
<dbReference type="PANTHER" id="PTHR14493">
    <property type="entry name" value="UNKEMPT FAMILY MEMBER"/>
    <property type="match status" value="1"/>
</dbReference>
<evidence type="ECO:0000313" key="8">
    <source>
        <dbReference type="Proteomes" id="UP000685013"/>
    </source>
</evidence>
<feature type="zinc finger region" description="C3H1-type" evidence="5">
    <location>
        <begin position="115"/>
        <end position="142"/>
    </location>
</feature>
<evidence type="ECO:0000256" key="1">
    <source>
        <dbReference type="ARBA" id="ARBA00022723"/>
    </source>
</evidence>
<dbReference type="GO" id="GO:0003677">
    <property type="term" value="F:DNA binding"/>
    <property type="evidence" value="ECO:0007669"/>
    <property type="project" value="UniProtKB-KW"/>
</dbReference>
<dbReference type="Pfam" id="PF25512">
    <property type="entry name" value="zf-CCCH_AtC3H23"/>
    <property type="match status" value="1"/>
</dbReference>
<dbReference type="InterPro" id="IPR000571">
    <property type="entry name" value="Znf_CCCH"/>
</dbReference>